<dbReference type="EMBL" id="CP116221">
    <property type="protein sequence ID" value="WCO00383.1"/>
    <property type="molecule type" value="Genomic_DNA"/>
</dbReference>
<keyword evidence="1" id="KW-0472">Membrane</keyword>
<sequence length="2699" mass="284290">MSNFTRSGGRAKIWQSITNLSCCSLDLITNQTRVMKAFAFVMLFGFSISTVAAQSLERRSFIEGCQDEAPAGPSEADVANLYLNQCGDTPAEVIKSSIMSGNDCDWTVEYTYSIKCGSFEGEIKIPYTGGDRTPPLLNEGAQVPSGATGLNLCFNQAPSGPKLSTIAGLYTDNCGEVLVEKFGSPQGDDCSWTANYKYTIMDTCGNMLADLDIHYSGGDTQAPQLNKGSEVPTGMNGLNLCYDQKPLGPTEAEIAALYWDNCGTVTVTKTLTTEKGNDDCKWLSAFEYTIQDDCGNFAEPIFIEYMGGDSEAPVLSGVPANTEVSCIDLIPAAANVTATDNCTANVEVILNENYDNLGLACEGGELVRTWSAMDLCGNMAVVGTQTIVVLPAPMAEFAPVSPETISCEAAFNFQAEDLLYSNGISKSACSIQGSVSGTVTPNFTLCGGDITVNWTYSDDCGRTINAEKVYTVTPAPAATLDATDNTPLSCEEASSYVAGSLGYSNGLEGDCSINGSIAPIQKNLFDACGGKITVNYIGEDTCGNPLSTLVDIVVLPAPAAEFEAIDVESELSCSDASGYVAAALNYSNGLEGDCSLDGSVNPEQVNDFDSCGGKITITWTGEDACGNPLSATVDINVLPAPEASVTTPEFAESLSCEEANAFNAANATYTNGLDGTCNISGELEATVQNSYGNCGGFITVSYSGEDACGRPLNAGPFEIIVIPAPQPTVSVPEFPSDIMCSEAANFTAADATYSNGLDGTACGLTGAINADVDFNYDLCGGTITVNYLTKDACDRDLMAGPFVINVTPAPEASFEETEHEDITCSEAANYEAGLLSYSNGLEGECGINGSVDGVLSGEFNSCGGLLFVDWTYTDQCGRTITARKQLKVGPAPEATLDTLEDEMLSCSDADSYQADSLYYTNGLEGTCNISGYLEPTQTNNFDECGGEITVTWSGEDVCGRALSASQTISVDPAPMAEFINPLPNINVTCDLADDYIVTNLAYSNGLEGTCGINGDVPGVKTGSYDACGGTLYVDWKFVDDCGREIEYRKTITVLPAPEASVTTPELPASIDCSDAAGYMAANASYTNGLTGLCEISGELEATIVPDYTVCGGKLTVTWSGYDVCQNPLSAGPIEIIVNPAPEASVTTPELPTSIDCSDAAGYMAANASYTNGLEGTCNISGELEATIVPDYTSCGGKLTVTWRGYDECQRPLSAGPIEIIVNPAPEASVTTPELPTSIDCSDAAGYMAANASYTNGLEGTCNISGELEATIVPDYTSCGGKLTVTWSGYDECQRPLSAGPIEIIVNPAPEASVTTPELPASIDCSDAAGYMAANASYTNGLEGTCNISGELEATIVPDYTSCGGKLTVTWRGLDECQRPLSAGPIEIIVNPAPEASVTTPLLPTSIDCSDAAGYMAANASYTNGLEGTCNISGELEATIVPDYTSCGGKLTVTWRGLDECQRPLSAGPIEIIVNPAPEASVTTPELPTSIDCSDAAGYMAANASYTNGLEGTCNISGELEATIVPDYTSCGGKLTVTWSGYDECQRPLSAGPIEIIVNPAPEASVTTPELPASIDCSDAAGYMAANASYTNGLEGTCNISGELEATIVPDYTSCGGKLTVTWSGYDECQRPLSAGPIEIIVNPAPEASVTTPLLPASIDCVDAAGYMAANASYTNGLEGTCNISGELEATIVPDYDACGGKLTVTWSGYDVCGRPLSAGPIDIEVNPAPAPVFDSIESVSIACEDLASYEPEFLGYSNGIDGTCGINGEVQGVADEFTGSCGTFEVHFSYVSCGVEITSKQTITVIDETAPILVGELPQGLSDVNACLSGAPAPPTEEEIEALFTDNCGNVNATLVITSPEENTDCLWAVLYRYTIVDDCGNYAAPVKIYHNGGDKSAPELVGNLPEGVTGLQCLSENPGAPDLGAIQDAYTDNCGDVMVTPFEPNIQGDDCGWTATYEYEIKDTCGNKLPNLVIVNSGADTMAPELDGEIPMGENTVNACKDSDLGEPTEEDIAALFSDNCTDITADNVTKIEKLAIGSDCEWIRVFEYIVKDDCGNVYPTFKVNYQGGDSEGPMATGQCTDEVMVLNTSDWDGLACPEDASLSLVDGDVISVDSEWTVGGIPAGAIGSIYGCYTDNCTAVEDLTFTVIGLEESKSDCSTTLTVTFDVEDSCGNKSADPLVCTFIINDTTAPELTCPAGEDFGTVTETPDFIDKATWTDNCQGNGETADYTDVLTEEQGEVAYVEGDYVFTFEAGYVLTLGGQPAGTQNDKPYYAGSITTNGNPSPQYGTFEVIYNSGSGQYEVMQDFGNGPFVAGTASADAFETCDADAWYFEEQDGHNKAFTLECPEYSSTTTYTLVRTFTADDGCGNIGECETTYTWTIGQACDDVAPVLECPADEDFGIVQTAPTAFATSAPYSDEGNAGGTTETYSDVDSSEQYFGESTELSIGCIEDGVLFAVVNFVRTGFNGDGIAEYATGTRDDAPELTYELIYDSSTSTWITEEYQNGVFLSNIWFSPSSDNAPSCDPADWDINSSRCDSIFVDCGFAELDYTEYTKTRTFTATDDCGNEDTCDVVYTWVIDNEPSARNSSYTVGSNSDVRPLSLTGSKEESKIDFKAFPVPFDNEVTLTYEFDYRTDVTIEFFDTKGLLVLTETNTRYVAGSTGRTKLDLSRTSNQVFYVKLTTNQGSVTKKLVSSGK</sequence>
<keyword evidence="1" id="KW-1133">Transmembrane helix</keyword>
<organism evidence="2 3">
    <name type="scientific">Psychroserpens ponticola</name>
    <dbReference type="NCBI Taxonomy" id="2932268"/>
    <lineage>
        <taxon>Bacteria</taxon>
        <taxon>Pseudomonadati</taxon>
        <taxon>Bacteroidota</taxon>
        <taxon>Flavobacteriia</taxon>
        <taxon>Flavobacteriales</taxon>
        <taxon>Flavobacteriaceae</taxon>
        <taxon>Psychroserpens</taxon>
    </lineage>
</organism>
<evidence type="ECO:0000256" key="1">
    <source>
        <dbReference type="SAM" id="Phobius"/>
    </source>
</evidence>
<dbReference type="RefSeq" id="WP_272792359.1">
    <property type="nucleotide sequence ID" value="NZ_CP116221.1"/>
</dbReference>
<feature type="transmembrane region" description="Helical" evidence="1">
    <location>
        <begin position="37"/>
        <end position="56"/>
    </location>
</feature>
<reference evidence="2 3" key="1">
    <citation type="submission" date="2023-01" db="EMBL/GenBank/DDBJ databases">
        <title>Psychroserpens ponticola sp. nov., isolated from seawater.</title>
        <authorList>
            <person name="Kristyanto S."/>
            <person name="Jung J."/>
            <person name="Kim J.M."/>
            <person name="Jeon C.O."/>
        </authorList>
    </citation>
    <scope>NUCLEOTIDE SEQUENCE [LARGE SCALE GENOMIC DNA]</scope>
    <source>
        <strain evidence="2 3">MSW6</strain>
    </source>
</reference>
<proteinExistence type="predicted"/>
<dbReference type="Proteomes" id="UP001202717">
    <property type="component" value="Chromosome"/>
</dbReference>
<keyword evidence="3" id="KW-1185">Reference proteome</keyword>
<protein>
    <recommendedName>
        <fullName evidence="4">Gliding motility-associated C-terminal domain-containing protein</fullName>
    </recommendedName>
</protein>
<name>A0ABY7RTE0_9FLAO</name>
<evidence type="ECO:0000313" key="3">
    <source>
        <dbReference type="Proteomes" id="UP001202717"/>
    </source>
</evidence>
<keyword evidence="1" id="KW-0812">Transmembrane</keyword>
<evidence type="ECO:0008006" key="4">
    <source>
        <dbReference type="Google" id="ProtNLM"/>
    </source>
</evidence>
<gene>
    <name evidence="2" type="ORF">MUN68_009910</name>
</gene>
<accession>A0ABY7RTE0</accession>
<evidence type="ECO:0000313" key="2">
    <source>
        <dbReference type="EMBL" id="WCO00383.1"/>
    </source>
</evidence>